<gene>
    <name evidence="7 8" type="primary">ybeY</name>
    <name evidence="8" type="ORF">LS65_002390</name>
</gene>
<dbReference type="Pfam" id="PF02130">
    <property type="entry name" value="YbeY"/>
    <property type="match status" value="1"/>
</dbReference>
<reference evidence="8 9" key="1">
    <citation type="journal article" date="2014" name="Genome Announc.">
        <title>Draft genome sequences of eight enterohepatic helicobacter species isolated from both laboratory and wild rodents.</title>
        <authorList>
            <person name="Sheh A."/>
            <person name="Shen Z."/>
            <person name="Fox J.G."/>
        </authorList>
    </citation>
    <scope>NUCLEOTIDE SEQUENCE [LARGE SCALE GENOMIC DNA]</scope>
    <source>
        <strain evidence="8 9">MIT 01-6451</strain>
    </source>
</reference>
<dbReference type="GO" id="GO:0005737">
    <property type="term" value="C:cytoplasm"/>
    <property type="evidence" value="ECO:0007669"/>
    <property type="project" value="UniProtKB-SubCell"/>
</dbReference>
<evidence type="ECO:0000256" key="3">
    <source>
        <dbReference type="ARBA" id="ARBA00022723"/>
    </source>
</evidence>
<dbReference type="InterPro" id="IPR002036">
    <property type="entry name" value="YbeY"/>
</dbReference>
<dbReference type="OrthoDB" id="9807740at2"/>
<dbReference type="EC" id="3.1.-.-" evidence="7"/>
<keyword evidence="5 7" id="KW-0378">Hydrolase</keyword>
<dbReference type="PROSITE" id="PS01306">
    <property type="entry name" value="UPF0054"/>
    <property type="match status" value="1"/>
</dbReference>
<evidence type="ECO:0000256" key="5">
    <source>
        <dbReference type="ARBA" id="ARBA00022801"/>
    </source>
</evidence>
<evidence type="ECO:0000256" key="4">
    <source>
        <dbReference type="ARBA" id="ARBA00022759"/>
    </source>
</evidence>
<dbReference type="PANTHER" id="PTHR46986">
    <property type="entry name" value="ENDORIBONUCLEASE YBEY, CHLOROPLASTIC"/>
    <property type="match status" value="1"/>
</dbReference>
<feature type="binding site" evidence="7">
    <location>
        <position position="151"/>
    </location>
    <ligand>
        <name>Zn(2+)</name>
        <dbReference type="ChEBI" id="CHEBI:29105"/>
        <note>catalytic</note>
    </ligand>
</feature>
<evidence type="ECO:0000256" key="7">
    <source>
        <dbReference type="HAMAP-Rule" id="MF_00009"/>
    </source>
</evidence>
<proteinExistence type="inferred from homology"/>
<evidence type="ECO:0000256" key="6">
    <source>
        <dbReference type="ARBA" id="ARBA00022833"/>
    </source>
</evidence>
<keyword evidence="9" id="KW-1185">Reference proteome</keyword>
<dbReference type="GO" id="GO:0004521">
    <property type="term" value="F:RNA endonuclease activity"/>
    <property type="evidence" value="ECO:0007669"/>
    <property type="project" value="UniProtKB-UniRule"/>
</dbReference>
<comment type="caution">
    <text evidence="8">The sequence shown here is derived from an EMBL/GenBank/DDBJ whole genome shotgun (WGS) entry which is preliminary data.</text>
</comment>
<sequence length="180" mass="19908">MPQLDIDKESLTHLGFLNELIGRIGTLGFINTNLAPFTLEVIALDSADMRELNNTHRAKDSTTDVLSFPLCCDMFSESHTLTDTILNENLEAQAGDKGRDSSESALPLCLGSVVINYELAEQVAKKQGHSTQDEISLLFIHGFLHILGYDHEVDNGEQRALEQKIIESLGLKESLIVRNT</sequence>
<keyword evidence="7" id="KW-0963">Cytoplasm</keyword>
<dbReference type="EMBL" id="JRMQ02000002">
    <property type="protein sequence ID" value="TLE02948.1"/>
    <property type="molecule type" value="Genomic_DNA"/>
</dbReference>
<keyword evidence="2 7" id="KW-0540">Nuclease</keyword>
<keyword evidence="7" id="KW-0698">rRNA processing</keyword>
<keyword evidence="4 7" id="KW-0255">Endonuclease</keyword>
<feature type="binding site" evidence="7">
    <location>
        <position position="145"/>
    </location>
    <ligand>
        <name>Zn(2+)</name>
        <dbReference type="ChEBI" id="CHEBI:29105"/>
        <note>catalytic</note>
    </ligand>
</feature>
<dbReference type="NCBIfam" id="TIGR00043">
    <property type="entry name" value="rRNA maturation RNase YbeY"/>
    <property type="match status" value="1"/>
</dbReference>
<name>A0A4U8TV48_9HELI</name>
<dbReference type="SUPFAM" id="SSF55486">
    <property type="entry name" value="Metalloproteases ('zincins'), catalytic domain"/>
    <property type="match status" value="1"/>
</dbReference>
<evidence type="ECO:0000256" key="2">
    <source>
        <dbReference type="ARBA" id="ARBA00022722"/>
    </source>
</evidence>
<protein>
    <recommendedName>
        <fullName evidence="7">Endoribonuclease YbeY</fullName>
        <ecNumber evidence="7">3.1.-.-</ecNumber>
    </recommendedName>
</protein>
<dbReference type="HAMAP" id="MF_00009">
    <property type="entry name" value="Endoribonucl_YbeY"/>
    <property type="match status" value="1"/>
</dbReference>
<comment type="similarity">
    <text evidence="1 7">Belongs to the endoribonuclease YbeY family.</text>
</comment>
<accession>A0A4U8TV48</accession>
<dbReference type="InterPro" id="IPR020549">
    <property type="entry name" value="YbeY_CS"/>
</dbReference>
<comment type="subcellular location">
    <subcellularLocation>
        <location evidence="7">Cytoplasm</location>
    </subcellularLocation>
</comment>
<keyword evidence="3 7" id="KW-0479">Metal-binding</keyword>
<dbReference type="GO" id="GO:0004222">
    <property type="term" value="F:metalloendopeptidase activity"/>
    <property type="evidence" value="ECO:0007669"/>
    <property type="project" value="InterPro"/>
</dbReference>
<feature type="binding site" evidence="7">
    <location>
        <position position="141"/>
    </location>
    <ligand>
        <name>Zn(2+)</name>
        <dbReference type="ChEBI" id="CHEBI:29105"/>
        <note>catalytic</note>
    </ligand>
</feature>
<comment type="function">
    <text evidence="7">Single strand-specific metallo-endoribonuclease involved in late-stage 70S ribosome quality control and in maturation of the 3' terminus of the 16S rRNA.</text>
</comment>
<dbReference type="STRING" id="425400.LS65_10295"/>
<dbReference type="GO" id="GO:0008270">
    <property type="term" value="F:zinc ion binding"/>
    <property type="evidence" value="ECO:0007669"/>
    <property type="project" value="UniProtKB-UniRule"/>
</dbReference>
<organism evidence="8 9">
    <name type="scientific">Helicobacter japonicus</name>
    <dbReference type="NCBI Taxonomy" id="425400"/>
    <lineage>
        <taxon>Bacteria</taxon>
        <taxon>Pseudomonadati</taxon>
        <taxon>Campylobacterota</taxon>
        <taxon>Epsilonproteobacteria</taxon>
        <taxon>Campylobacterales</taxon>
        <taxon>Helicobacteraceae</taxon>
        <taxon>Helicobacter</taxon>
    </lineage>
</organism>
<evidence type="ECO:0000313" key="8">
    <source>
        <dbReference type="EMBL" id="TLE02948.1"/>
    </source>
</evidence>
<keyword evidence="6 7" id="KW-0862">Zinc</keyword>
<comment type="cofactor">
    <cofactor evidence="7">
        <name>Zn(2+)</name>
        <dbReference type="ChEBI" id="CHEBI:29105"/>
    </cofactor>
    <text evidence="7">Binds 1 zinc ion.</text>
</comment>
<evidence type="ECO:0000256" key="1">
    <source>
        <dbReference type="ARBA" id="ARBA00010875"/>
    </source>
</evidence>
<dbReference type="Gene3D" id="3.40.390.30">
    <property type="entry name" value="Metalloproteases ('zincins'), catalytic domain"/>
    <property type="match status" value="1"/>
</dbReference>
<keyword evidence="7" id="KW-0690">Ribosome biogenesis</keyword>
<dbReference type="InterPro" id="IPR023091">
    <property type="entry name" value="MetalPrtase_cat_dom_sf_prd"/>
</dbReference>
<evidence type="ECO:0000313" key="9">
    <source>
        <dbReference type="Proteomes" id="UP000029707"/>
    </source>
</evidence>
<dbReference type="GO" id="GO:0006364">
    <property type="term" value="P:rRNA processing"/>
    <property type="evidence" value="ECO:0007669"/>
    <property type="project" value="UniProtKB-UniRule"/>
</dbReference>
<dbReference type="Proteomes" id="UP000029707">
    <property type="component" value="Unassembled WGS sequence"/>
</dbReference>
<dbReference type="AlphaFoldDB" id="A0A4U8TV48"/>
<dbReference type="PANTHER" id="PTHR46986:SF1">
    <property type="entry name" value="ENDORIBONUCLEASE YBEY, CHLOROPLASTIC"/>
    <property type="match status" value="1"/>
</dbReference>